<dbReference type="Proteomes" id="UP001500886">
    <property type="component" value="Unassembled WGS sequence"/>
</dbReference>
<feature type="transmembrane region" description="Helical" evidence="1">
    <location>
        <begin position="102"/>
        <end position="120"/>
    </location>
</feature>
<name>A0ABN3TJA2_9ACTN</name>
<evidence type="ECO:0000313" key="3">
    <source>
        <dbReference type="Proteomes" id="UP001500886"/>
    </source>
</evidence>
<evidence type="ECO:0008006" key="4">
    <source>
        <dbReference type="Google" id="ProtNLM"/>
    </source>
</evidence>
<dbReference type="RefSeq" id="WP_344432751.1">
    <property type="nucleotide sequence ID" value="NZ_BAAASL010000001.1"/>
</dbReference>
<evidence type="ECO:0000256" key="1">
    <source>
        <dbReference type="SAM" id="Phobius"/>
    </source>
</evidence>
<keyword evidence="3" id="KW-1185">Reference proteome</keyword>
<keyword evidence="1" id="KW-0472">Membrane</keyword>
<reference evidence="2 3" key="1">
    <citation type="journal article" date="2019" name="Int. J. Syst. Evol. Microbiol.">
        <title>The Global Catalogue of Microorganisms (GCM) 10K type strain sequencing project: providing services to taxonomists for standard genome sequencing and annotation.</title>
        <authorList>
            <consortium name="The Broad Institute Genomics Platform"/>
            <consortium name="The Broad Institute Genome Sequencing Center for Infectious Disease"/>
            <person name="Wu L."/>
            <person name="Ma J."/>
        </authorList>
    </citation>
    <scope>NUCLEOTIDE SEQUENCE [LARGE SCALE GENOMIC DNA]</scope>
    <source>
        <strain evidence="2 3">JCM 4542</strain>
    </source>
</reference>
<organism evidence="2 3">
    <name type="scientific">Streptomyces luteosporeus</name>
    <dbReference type="NCBI Taxonomy" id="173856"/>
    <lineage>
        <taxon>Bacteria</taxon>
        <taxon>Bacillati</taxon>
        <taxon>Actinomycetota</taxon>
        <taxon>Actinomycetes</taxon>
        <taxon>Kitasatosporales</taxon>
        <taxon>Streptomycetaceae</taxon>
        <taxon>Streptomyces</taxon>
    </lineage>
</organism>
<protein>
    <recommendedName>
        <fullName evidence="4">DUF4328 domain-containing protein</fullName>
    </recommendedName>
</protein>
<evidence type="ECO:0000313" key="2">
    <source>
        <dbReference type="EMBL" id="GAA2707847.1"/>
    </source>
</evidence>
<dbReference type="EMBL" id="BAAASL010000001">
    <property type="protein sequence ID" value="GAA2707847.1"/>
    <property type="molecule type" value="Genomic_DNA"/>
</dbReference>
<accession>A0ABN3TJA2</accession>
<feature type="transmembrane region" description="Helical" evidence="1">
    <location>
        <begin position="67"/>
        <end position="90"/>
    </location>
</feature>
<sequence>MTTNATCEETPQQLPVTPGTAITGLLVPAFTVGGVVSSMHAEDIEGDWSWKQQLACRHMPFPISEYAAAWLGLALGLGAVAACVLVGTRIHRRYNVPLWQQWPGATAFVCLWFNLLAVPMELITLYEAYSVADSGVFLGDCG</sequence>
<keyword evidence="1" id="KW-1133">Transmembrane helix</keyword>
<keyword evidence="1" id="KW-0812">Transmembrane</keyword>
<comment type="caution">
    <text evidence="2">The sequence shown here is derived from an EMBL/GenBank/DDBJ whole genome shotgun (WGS) entry which is preliminary data.</text>
</comment>
<gene>
    <name evidence="2" type="ORF">GCM10010315_03210</name>
</gene>
<proteinExistence type="predicted"/>